<feature type="domain" description="VOC" evidence="2">
    <location>
        <begin position="5"/>
        <end position="126"/>
    </location>
</feature>
<dbReference type="PANTHER" id="PTHR43048:SF5">
    <property type="entry name" value="BLR5325 PROTEIN"/>
    <property type="match status" value="1"/>
</dbReference>
<reference evidence="3" key="2">
    <citation type="submission" date="2020-09" db="EMBL/GenBank/DDBJ databases">
        <authorList>
            <person name="Sun Q."/>
            <person name="Zhou Y."/>
        </authorList>
    </citation>
    <scope>NUCLEOTIDE SEQUENCE</scope>
    <source>
        <strain evidence="3">CGMCC 1.15320</strain>
    </source>
</reference>
<dbReference type="Proteomes" id="UP000636264">
    <property type="component" value="Unassembled WGS sequence"/>
</dbReference>
<sequence length="127" mass="13381">MIAVQFDHLHVKSQACEVSARFYTNAFGASIVSTAQVNGNTRIVLNLGGVRLFIEDAAADASSAPGAPAKGLEHIGLQVPDLDAAVAHLEANGIELAVGPRSSARPGIRVAFLYGPDGEYIELIERR</sequence>
<dbReference type="Pfam" id="PF00903">
    <property type="entry name" value="Glyoxalase"/>
    <property type="match status" value="1"/>
</dbReference>
<organism evidence="3 4">
    <name type="scientific">Nitratireductor aestuarii</name>
    <dbReference type="NCBI Taxonomy" id="1735103"/>
    <lineage>
        <taxon>Bacteria</taxon>
        <taxon>Pseudomonadati</taxon>
        <taxon>Pseudomonadota</taxon>
        <taxon>Alphaproteobacteria</taxon>
        <taxon>Hyphomicrobiales</taxon>
        <taxon>Phyllobacteriaceae</taxon>
        <taxon>Nitratireductor</taxon>
    </lineage>
</organism>
<dbReference type="InterPro" id="IPR037523">
    <property type="entry name" value="VOC_core"/>
</dbReference>
<comment type="caution">
    <text evidence="3">The sequence shown here is derived from an EMBL/GenBank/DDBJ whole genome shotgun (WGS) entry which is preliminary data.</text>
</comment>
<dbReference type="SUPFAM" id="SSF54593">
    <property type="entry name" value="Glyoxalase/Bleomycin resistance protein/Dihydroxybiphenyl dioxygenase"/>
    <property type="match status" value="1"/>
</dbReference>
<dbReference type="PROSITE" id="PS51819">
    <property type="entry name" value="VOC"/>
    <property type="match status" value="1"/>
</dbReference>
<dbReference type="EMBL" id="BMIF01000006">
    <property type="protein sequence ID" value="GGA67328.1"/>
    <property type="molecule type" value="Genomic_DNA"/>
</dbReference>
<keyword evidence="4" id="KW-1185">Reference proteome</keyword>
<evidence type="ECO:0000259" key="2">
    <source>
        <dbReference type="PROSITE" id="PS51819"/>
    </source>
</evidence>
<dbReference type="InterPro" id="IPR029068">
    <property type="entry name" value="Glyas_Bleomycin-R_OHBP_Dase"/>
</dbReference>
<dbReference type="InterPro" id="IPR004360">
    <property type="entry name" value="Glyas_Fos-R_dOase_dom"/>
</dbReference>
<reference evidence="3" key="1">
    <citation type="journal article" date="2014" name="Int. J. Syst. Evol. Microbiol.">
        <title>Complete genome sequence of Corynebacterium casei LMG S-19264T (=DSM 44701T), isolated from a smear-ripened cheese.</title>
        <authorList>
            <consortium name="US DOE Joint Genome Institute (JGI-PGF)"/>
            <person name="Walter F."/>
            <person name="Albersmeier A."/>
            <person name="Kalinowski J."/>
            <person name="Ruckert C."/>
        </authorList>
    </citation>
    <scope>NUCLEOTIDE SEQUENCE</scope>
    <source>
        <strain evidence="3">CGMCC 1.15320</strain>
    </source>
</reference>
<evidence type="ECO:0000313" key="3">
    <source>
        <dbReference type="EMBL" id="GGA67328.1"/>
    </source>
</evidence>
<dbReference type="PANTHER" id="PTHR43048">
    <property type="entry name" value="METHYLMALONYL-COA EPIMERASE"/>
    <property type="match status" value="1"/>
</dbReference>
<proteinExistence type="predicted"/>
<dbReference type="Gene3D" id="3.10.180.10">
    <property type="entry name" value="2,3-Dihydroxybiphenyl 1,2-Dioxygenase, domain 1"/>
    <property type="match status" value="1"/>
</dbReference>
<dbReference type="GO" id="GO:0046872">
    <property type="term" value="F:metal ion binding"/>
    <property type="evidence" value="ECO:0007669"/>
    <property type="project" value="UniProtKB-KW"/>
</dbReference>
<name>A0A916RRX3_9HYPH</name>
<accession>A0A916RRX3</accession>
<dbReference type="GO" id="GO:0004493">
    <property type="term" value="F:methylmalonyl-CoA epimerase activity"/>
    <property type="evidence" value="ECO:0007669"/>
    <property type="project" value="TreeGrafter"/>
</dbReference>
<evidence type="ECO:0000256" key="1">
    <source>
        <dbReference type="ARBA" id="ARBA00022723"/>
    </source>
</evidence>
<dbReference type="RefSeq" id="WP_188721073.1">
    <property type="nucleotide sequence ID" value="NZ_BMIF01000006.1"/>
</dbReference>
<protein>
    <recommendedName>
        <fullName evidence="2">VOC domain-containing protein</fullName>
    </recommendedName>
</protein>
<dbReference type="InterPro" id="IPR051785">
    <property type="entry name" value="MMCE/EMCE_epimerase"/>
</dbReference>
<dbReference type="AlphaFoldDB" id="A0A916RRX3"/>
<evidence type="ECO:0000313" key="4">
    <source>
        <dbReference type="Proteomes" id="UP000636264"/>
    </source>
</evidence>
<keyword evidence="1" id="KW-0479">Metal-binding</keyword>
<gene>
    <name evidence="3" type="ORF">GCM10011385_21540</name>
</gene>
<dbReference type="GO" id="GO:0046491">
    <property type="term" value="P:L-methylmalonyl-CoA metabolic process"/>
    <property type="evidence" value="ECO:0007669"/>
    <property type="project" value="TreeGrafter"/>
</dbReference>